<dbReference type="OrthoDB" id="10346368at2759"/>
<dbReference type="RefSeq" id="XP_028865366.1">
    <property type="nucleotide sequence ID" value="XM_029009533.1"/>
</dbReference>
<dbReference type="GeneID" id="39872893"/>
<keyword evidence="2" id="KW-1185">Reference proteome</keyword>
<comment type="caution">
    <text evidence="1">The sequence shown here is derived from an EMBL/GenBank/DDBJ whole genome shotgun (WGS) entry which is preliminary data.</text>
</comment>
<dbReference type="VEuPathDB" id="PiroplasmaDB:BOVATA_006160"/>
<dbReference type="EMBL" id="BDSA01000001">
    <property type="protein sequence ID" value="GBE59123.1"/>
    <property type="molecule type" value="Genomic_DNA"/>
</dbReference>
<dbReference type="Proteomes" id="UP000236319">
    <property type="component" value="Unassembled WGS sequence"/>
</dbReference>
<sequence>MVFNSLTEAPHDLKEGIDWLIALKGSDAKNNLAAMGAALYDLLADKPVGFTELPALENVKLISKDFLAKPELKGQWFVRRLQSRFNRRMNKDSHRRGKPMMYLTDSDYNNAVKGKDLTAETIAKDLGEVVDGCEKFLDDIKTPGKYKSAYSSEATWDASCAKDPEACAVVLVGIAPMLFVGLRSLFDAASVKGTLCMGSNNRVSEKVLNAVGYEVPQRRTEIIRSDFLKALDAVSFEMLNTIYDLAGFWAFY</sequence>
<reference evidence="1 2" key="1">
    <citation type="journal article" date="2017" name="BMC Genomics">
        <title>Whole-genome assembly of Babesia ovata and comparative genomics between closely related pathogens.</title>
        <authorList>
            <person name="Yamagishi J."/>
            <person name="Asada M."/>
            <person name="Hakimi H."/>
            <person name="Tanaka T.Q."/>
            <person name="Sugimoto C."/>
            <person name="Kawazu S."/>
        </authorList>
    </citation>
    <scope>NUCLEOTIDE SEQUENCE [LARGE SCALE GENOMIC DNA]</scope>
    <source>
        <strain evidence="1 2">Miyake</strain>
    </source>
</reference>
<organism evidence="1 2">
    <name type="scientific">Babesia ovata</name>
    <dbReference type="NCBI Taxonomy" id="189622"/>
    <lineage>
        <taxon>Eukaryota</taxon>
        <taxon>Sar</taxon>
        <taxon>Alveolata</taxon>
        <taxon>Apicomplexa</taxon>
        <taxon>Aconoidasida</taxon>
        <taxon>Piroplasmida</taxon>
        <taxon>Babesiidae</taxon>
        <taxon>Babesia</taxon>
    </lineage>
</organism>
<proteinExistence type="predicted"/>
<protein>
    <submittedName>
        <fullName evidence="1">Uncharacterized protein</fullName>
    </submittedName>
</protein>
<gene>
    <name evidence="1" type="ORF">BOVATA_006160</name>
</gene>
<evidence type="ECO:0000313" key="2">
    <source>
        <dbReference type="Proteomes" id="UP000236319"/>
    </source>
</evidence>
<evidence type="ECO:0000313" key="1">
    <source>
        <dbReference type="EMBL" id="GBE59123.1"/>
    </source>
</evidence>
<dbReference type="AlphaFoldDB" id="A0A2H6K7Z9"/>
<accession>A0A2H6K7Z9</accession>
<name>A0A2H6K7Z9_9APIC</name>